<dbReference type="InterPro" id="IPR038619">
    <property type="entry name" value="MraZ_sf"/>
</dbReference>
<keyword evidence="3" id="KW-0677">Repeat</keyword>
<dbReference type="InterPro" id="IPR020603">
    <property type="entry name" value="MraZ_dom"/>
</dbReference>
<keyword evidence="6" id="KW-0804">Transcription</keyword>
<dbReference type="PROSITE" id="PS51740">
    <property type="entry name" value="SPOVT_ABRB"/>
    <property type="match status" value="2"/>
</dbReference>
<comment type="caution">
    <text evidence="8">The sequence shown here is derived from an EMBL/GenBank/DDBJ whole genome shotgun (WGS) entry which is preliminary data.</text>
</comment>
<sequence length="174" mass="19533">MVENGEKGSKVGNEPYFSGSLRTPWGRGPVQMFLGTHEPRLDEKGRLILPAKFRDELSPGLVITKGQERCLYVFPATEFAHITETLRQAPVTAKAARDYSRVMFAGAHDEIPDRQGRITIPQSLRTYAALEKECVVIGANTRVEIWDSTSWNQYLADREKGFADVSEEVFPGLF</sequence>
<dbReference type="PANTHER" id="PTHR34701:SF1">
    <property type="entry name" value="TRANSCRIPTIONAL REGULATOR MRAZ"/>
    <property type="match status" value="1"/>
</dbReference>
<name>A0A094Q514_9ZZZZ</name>
<keyword evidence="5" id="KW-0238">DNA-binding</keyword>
<feature type="domain" description="SpoVT-AbrB" evidence="7">
    <location>
        <begin position="107"/>
        <end position="150"/>
    </location>
</feature>
<evidence type="ECO:0000259" key="7">
    <source>
        <dbReference type="PROSITE" id="PS51740"/>
    </source>
</evidence>
<dbReference type="InterPro" id="IPR003444">
    <property type="entry name" value="MraZ"/>
</dbReference>
<dbReference type="CDD" id="cd16321">
    <property type="entry name" value="MraZ_C"/>
    <property type="match status" value="1"/>
</dbReference>
<keyword evidence="8" id="KW-0132">Cell division</keyword>
<dbReference type="InterPro" id="IPR007159">
    <property type="entry name" value="SpoVT-AbrB_dom"/>
</dbReference>
<proteinExistence type="inferred from homology"/>
<dbReference type="GO" id="GO:0003700">
    <property type="term" value="F:DNA-binding transcription factor activity"/>
    <property type="evidence" value="ECO:0007669"/>
    <property type="project" value="InterPro"/>
</dbReference>
<dbReference type="AlphaFoldDB" id="A0A094Q514"/>
<reference evidence="8" key="1">
    <citation type="submission" date="2014-05" db="EMBL/GenBank/DDBJ databases">
        <title>Key roles for freshwater Actinobacteria revealed by deep metagenomic sequencing.</title>
        <authorList>
            <person name="Ghai R."/>
            <person name="Mizuno C.M."/>
            <person name="Picazo A."/>
            <person name="Camacho A."/>
            <person name="Rodriguez-Valera F."/>
        </authorList>
    </citation>
    <scope>NUCLEOTIDE SEQUENCE</scope>
</reference>
<dbReference type="InterPro" id="IPR035642">
    <property type="entry name" value="MraZ_N"/>
</dbReference>
<evidence type="ECO:0000256" key="5">
    <source>
        <dbReference type="ARBA" id="ARBA00023125"/>
    </source>
</evidence>
<evidence type="ECO:0000256" key="2">
    <source>
        <dbReference type="ARBA" id="ARBA00022490"/>
    </source>
</evidence>
<evidence type="ECO:0000256" key="1">
    <source>
        <dbReference type="ARBA" id="ARBA00013860"/>
    </source>
</evidence>
<dbReference type="NCBIfam" id="TIGR00242">
    <property type="entry name" value="division/cell wall cluster transcriptional repressor MraZ"/>
    <property type="match status" value="1"/>
</dbReference>
<evidence type="ECO:0000256" key="6">
    <source>
        <dbReference type="ARBA" id="ARBA00023163"/>
    </source>
</evidence>
<dbReference type="EMBL" id="JNSK01000014">
    <property type="protein sequence ID" value="KGA19260.1"/>
    <property type="molecule type" value="Genomic_DNA"/>
</dbReference>
<dbReference type="HAMAP" id="MF_01008">
    <property type="entry name" value="MraZ"/>
    <property type="match status" value="1"/>
</dbReference>
<dbReference type="PANTHER" id="PTHR34701">
    <property type="entry name" value="TRANSCRIPTIONAL REGULATOR MRAZ"/>
    <property type="match status" value="1"/>
</dbReference>
<dbReference type="SUPFAM" id="SSF89447">
    <property type="entry name" value="AbrB/MazE/MraZ-like"/>
    <property type="match status" value="1"/>
</dbReference>
<evidence type="ECO:0000256" key="4">
    <source>
        <dbReference type="ARBA" id="ARBA00023015"/>
    </source>
</evidence>
<dbReference type="GO" id="GO:0051301">
    <property type="term" value="P:cell division"/>
    <property type="evidence" value="ECO:0007669"/>
    <property type="project" value="UniProtKB-KW"/>
</dbReference>
<keyword evidence="2" id="KW-0963">Cytoplasm</keyword>
<keyword evidence="4" id="KW-0805">Transcription regulation</keyword>
<accession>A0A094Q514</accession>
<protein>
    <recommendedName>
        <fullName evidence="1">Transcriptional regulator MraZ</fullName>
    </recommendedName>
</protein>
<keyword evidence="8" id="KW-0131">Cell cycle</keyword>
<dbReference type="GO" id="GO:0000976">
    <property type="term" value="F:transcription cis-regulatory region binding"/>
    <property type="evidence" value="ECO:0007669"/>
    <property type="project" value="TreeGrafter"/>
</dbReference>
<dbReference type="CDD" id="cd16320">
    <property type="entry name" value="MraZ_N"/>
    <property type="match status" value="1"/>
</dbReference>
<evidence type="ECO:0000313" key="8">
    <source>
        <dbReference type="EMBL" id="KGA19260.1"/>
    </source>
</evidence>
<dbReference type="GO" id="GO:2000143">
    <property type="term" value="P:negative regulation of DNA-templated transcription initiation"/>
    <property type="evidence" value="ECO:0007669"/>
    <property type="project" value="TreeGrafter"/>
</dbReference>
<evidence type="ECO:0000256" key="3">
    <source>
        <dbReference type="ARBA" id="ARBA00022737"/>
    </source>
</evidence>
<dbReference type="InterPro" id="IPR035644">
    <property type="entry name" value="MraZ_C"/>
</dbReference>
<dbReference type="InterPro" id="IPR037914">
    <property type="entry name" value="SpoVT-AbrB_sf"/>
</dbReference>
<feature type="domain" description="SpoVT-AbrB" evidence="7">
    <location>
        <begin position="36"/>
        <end position="78"/>
    </location>
</feature>
<dbReference type="Gene3D" id="3.40.1550.20">
    <property type="entry name" value="Transcriptional regulator MraZ domain"/>
    <property type="match status" value="1"/>
</dbReference>
<gene>
    <name evidence="8" type="ORF">GM50_5915</name>
</gene>
<dbReference type="Pfam" id="PF02381">
    <property type="entry name" value="MraZ"/>
    <property type="match status" value="2"/>
</dbReference>
<organism evidence="8">
    <name type="scientific">freshwater metagenome</name>
    <dbReference type="NCBI Taxonomy" id="449393"/>
    <lineage>
        <taxon>unclassified sequences</taxon>
        <taxon>metagenomes</taxon>
        <taxon>ecological metagenomes</taxon>
    </lineage>
</organism>